<reference evidence="1 2" key="1">
    <citation type="journal article" date="2019" name="Commun. Biol.">
        <title>The bagworm genome reveals a unique fibroin gene that provides high tensile strength.</title>
        <authorList>
            <person name="Kono N."/>
            <person name="Nakamura H."/>
            <person name="Ohtoshi R."/>
            <person name="Tomita M."/>
            <person name="Numata K."/>
            <person name="Arakawa K."/>
        </authorList>
    </citation>
    <scope>NUCLEOTIDE SEQUENCE [LARGE SCALE GENOMIC DNA]</scope>
</reference>
<keyword evidence="2" id="KW-1185">Reference proteome</keyword>
<proteinExistence type="predicted"/>
<dbReference type="Proteomes" id="UP000299102">
    <property type="component" value="Unassembled WGS sequence"/>
</dbReference>
<evidence type="ECO:0000313" key="2">
    <source>
        <dbReference type="Proteomes" id="UP000299102"/>
    </source>
</evidence>
<sequence length="112" mass="12799">MRGRSRKGREALDLRIASYASNTERQTFVRCTVQPPWDPQFRQSVNQVYRLLKVLRVFSKSTGVIFEEQTSSGPTGEWVVIAAHGCLRTQISHWCRAILWVGIEYLVVEGMG</sequence>
<name>A0A4C1UFR2_EUMVA</name>
<protein>
    <submittedName>
        <fullName evidence="1">Uncharacterized protein</fullName>
    </submittedName>
</protein>
<organism evidence="1 2">
    <name type="scientific">Eumeta variegata</name>
    <name type="common">Bagworm moth</name>
    <name type="synonym">Eumeta japonica</name>
    <dbReference type="NCBI Taxonomy" id="151549"/>
    <lineage>
        <taxon>Eukaryota</taxon>
        <taxon>Metazoa</taxon>
        <taxon>Ecdysozoa</taxon>
        <taxon>Arthropoda</taxon>
        <taxon>Hexapoda</taxon>
        <taxon>Insecta</taxon>
        <taxon>Pterygota</taxon>
        <taxon>Neoptera</taxon>
        <taxon>Endopterygota</taxon>
        <taxon>Lepidoptera</taxon>
        <taxon>Glossata</taxon>
        <taxon>Ditrysia</taxon>
        <taxon>Tineoidea</taxon>
        <taxon>Psychidae</taxon>
        <taxon>Oiketicinae</taxon>
        <taxon>Eumeta</taxon>
    </lineage>
</organism>
<evidence type="ECO:0000313" key="1">
    <source>
        <dbReference type="EMBL" id="GBP24796.1"/>
    </source>
</evidence>
<accession>A0A4C1UFR2</accession>
<gene>
    <name evidence="1" type="ORF">EVAR_14129_1</name>
</gene>
<comment type="caution">
    <text evidence="1">The sequence shown here is derived from an EMBL/GenBank/DDBJ whole genome shotgun (WGS) entry which is preliminary data.</text>
</comment>
<dbReference type="EMBL" id="BGZK01000166">
    <property type="protein sequence ID" value="GBP24796.1"/>
    <property type="molecule type" value="Genomic_DNA"/>
</dbReference>
<dbReference type="AlphaFoldDB" id="A0A4C1UFR2"/>